<dbReference type="OrthoDB" id="7605592at2759"/>
<gene>
    <name evidence="2" type="primary">LOC112458428</name>
</gene>
<evidence type="ECO:0000313" key="1">
    <source>
        <dbReference type="Proteomes" id="UP000504618"/>
    </source>
</evidence>
<accession>A0A6J1Q6H7</accession>
<dbReference type="Proteomes" id="UP000504618">
    <property type="component" value="Unplaced"/>
</dbReference>
<name>A0A6J1Q6H7_9HYME</name>
<dbReference type="AlphaFoldDB" id="A0A6J1Q6H7"/>
<reference evidence="2" key="1">
    <citation type="submission" date="2025-08" db="UniProtKB">
        <authorList>
            <consortium name="RefSeq"/>
        </authorList>
    </citation>
    <scope>IDENTIFICATION</scope>
    <source>
        <tissue evidence="2">Whole body</tissue>
    </source>
</reference>
<keyword evidence="1" id="KW-1185">Reference proteome</keyword>
<dbReference type="GeneID" id="112458428"/>
<dbReference type="RefSeq" id="XP_024877817.1">
    <property type="nucleotide sequence ID" value="XM_025022049.1"/>
</dbReference>
<evidence type="ECO:0000313" key="2">
    <source>
        <dbReference type="RefSeq" id="XP_024877817.1"/>
    </source>
</evidence>
<feature type="non-terminal residue" evidence="2">
    <location>
        <position position="1"/>
    </location>
</feature>
<protein>
    <submittedName>
        <fullName evidence="2">Uncharacterized protein LOC112458428</fullName>
    </submittedName>
</protein>
<sequence>GRLALPPDLQNLYAMYQQEIQATTYVGSSLSDLAVSPIVLSFSCDKLPPISSRISIYDNFSSDLRIVSSSTDSDWDSPLPPIQEPQEVEHVMGPVVQPLILPAVLFPQISAANSRNQ</sequence>
<organism evidence="1 2">
    <name type="scientific">Temnothorax curvispinosus</name>
    <dbReference type="NCBI Taxonomy" id="300111"/>
    <lineage>
        <taxon>Eukaryota</taxon>
        <taxon>Metazoa</taxon>
        <taxon>Ecdysozoa</taxon>
        <taxon>Arthropoda</taxon>
        <taxon>Hexapoda</taxon>
        <taxon>Insecta</taxon>
        <taxon>Pterygota</taxon>
        <taxon>Neoptera</taxon>
        <taxon>Endopterygota</taxon>
        <taxon>Hymenoptera</taxon>
        <taxon>Apocrita</taxon>
        <taxon>Aculeata</taxon>
        <taxon>Formicoidea</taxon>
        <taxon>Formicidae</taxon>
        <taxon>Myrmicinae</taxon>
        <taxon>Temnothorax</taxon>
    </lineage>
</organism>
<proteinExistence type="predicted"/>